<dbReference type="InterPro" id="IPR045341">
    <property type="entry name" value="DUF6532"/>
</dbReference>
<dbReference type="Proteomes" id="UP000807353">
    <property type="component" value="Unassembled WGS sequence"/>
</dbReference>
<keyword evidence="3" id="KW-1185">Reference proteome</keyword>
<feature type="non-terminal residue" evidence="2">
    <location>
        <position position="1"/>
    </location>
</feature>
<evidence type="ECO:0000259" key="1">
    <source>
        <dbReference type="Pfam" id="PF20149"/>
    </source>
</evidence>
<reference evidence="2" key="1">
    <citation type="submission" date="2020-11" db="EMBL/GenBank/DDBJ databases">
        <authorList>
            <consortium name="DOE Joint Genome Institute"/>
            <person name="Ahrendt S."/>
            <person name="Riley R."/>
            <person name="Andreopoulos W."/>
            <person name="Labutti K."/>
            <person name="Pangilinan J."/>
            <person name="Ruiz-Duenas F.J."/>
            <person name="Barrasa J.M."/>
            <person name="Sanchez-Garcia M."/>
            <person name="Camarero S."/>
            <person name="Miyauchi S."/>
            <person name="Serrano A."/>
            <person name="Linde D."/>
            <person name="Babiker R."/>
            <person name="Drula E."/>
            <person name="Ayuso-Fernandez I."/>
            <person name="Pacheco R."/>
            <person name="Padilla G."/>
            <person name="Ferreira P."/>
            <person name="Barriuso J."/>
            <person name="Kellner H."/>
            <person name="Castanera R."/>
            <person name="Alfaro M."/>
            <person name="Ramirez L."/>
            <person name="Pisabarro A.G."/>
            <person name="Kuo A."/>
            <person name="Tritt A."/>
            <person name="Lipzen A."/>
            <person name="He G."/>
            <person name="Yan M."/>
            <person name="Ng V."/>
            <person name="Cullen D."/>
            <person name="Martin F."/>
            <person name="Rosso M.-N."/>
            <person name="Henrissat B."/>
            <person name="Hibbett D."/>
            <person name="Martinez A.T."/>
            <person name="Grigoriev I.V."/>
        </authorList>
    </citation>
    <scope>NUCLEOTIDE SEQUENCE</scope>
    <source>
        <strain evidence="2">CBS 247.69</strain>
    </source>
</reference>
<accession>A0A9P5XVT0</accession>
<organism evidence="2 3">
    <name type="scientific">Collybia nuda</name>
    <dbReference type="NCBI Taxonomy" id="64659"/>
    <lineage>
        <taxon>Eukaryota</taxon>
        <taxon>Fungi</taxon>
        <taxon>Dikarya</taxon>
        <taxon>Basidiomycota</taxon>
        <taxon>Agaricomycotina</taxon>
        <taxon>Agaricomycetes</taxon>
        <taxon>Agaricomycetidae</taxon>
        <taxon>Agaricales</taxon>
        <taxon>Tricholomatineae</taxon>
        <taxon>Clitocybaceae</taxon>
        <taxon>Collybia</taxon>
    </lineage>
</organism>
<evidence type="ECO:0000313" key="3">
    <source>
        <dbReference type="Proteomes" id="UP000807353"/>
    </source>
</evidence>
<dbReference type="EMBL" id="MU150338">
    <property type="protein sequence ID" value="KAF9458538.1"/>
    <property type="molecule type" value="Genomic_DNA"/>
</dbReference>
<evidence type="ECO:0000313" key="2">
    <source>
        <dbReference type="EMBL" id="KAF9458538.1"/>
    </source>
</evidence>
<gene>
    <name evidence="2" type="ORF">BDZ94DRAFT_1239949</name>
</gene>
<dbReference type="OrthoDB" id="2790754at2759"/>
<sequence length="147" mass="16819">TSTVDTGNPFGNHSFVEIIHNQWFSNSKADIEAFKAMVEKETVFESVLVLVVCTVEHVLREYASGKKMKQDFNSATLKIRYAHHLNAWGILKHRSQNWAKAKLPKIYKLIIKETHMEFMLNGNGNGSVDLKNVDFDELERRALEGNI</sequence>
<dbReference type="AlphaFoldDB" id="A0A9P5XVT0"/>
<proteinExistence type="predicted"/>
<feature type="domain" description="DUF6532" evidence="1">
    <location>
        <begin position="2"/>
        <end position="87"/>
    </location>
</feature>
<name>A0A9P5XVT0_9AGAR</name>
<protein>
    <recommendedName>
        <fullName evidence="1">DUF6532 domain-containing protein</fullName>
    </recommendedName>
</protein>
<dbReference type="Pfam" id="PF20149">
    <property type="entry name" value="DUF6532"/>
    <property type="match status" value="1"/>
</dbReference>
<comment type="caution">
    <text evidence="2">The sequence shown here is derived from an EMBL/GenBank/DDBJ whole genome shotgun (WGS) entry which is preliminary data.</text>
</comment>